<dbReference type="Proteomes" id="UP000614272">
    <property type="component" value="Unassembled WGS sequence"/>
</dbReference>
<keyword evidence="1" id="KW-0732">Signal</keyword>
<accession>A0ABQ1RMH1</accession>
<dbReference type="SUPFAM" id="SSF48452">
    <property type="entry name" value="TPR-like"/>
    <property type="match status" value="1"/>
</dbReference>
<feature type="signal peptide" evidence="1">
    <location>
        <begin position="1"/>
        <end position="24"/>
    </location>
</feature>
<dbReference type="InterPro" id="IPR011990">
    <property type="entry name" value="TPR-like_helical_dom_sf"/>
</dbReference>
<name>A0ABQ1RMH1_9ALTE</name>
<dbReference type="RefSeq" id="WP_099035947.1">
    <property type="nucleotide sequence ID" value="NZ_BMGJ01000016.1"/>
</dbReference>
<evidence type="ECO:0000256" key="1">
    <source>
        <dbReference type="SAM" id="SignalP"/>
    </source>
</evidence>
<evidence type="ECO:0000313" key="2">
    <source>
        <dbReference type="EMBL" id="GGD75342.1"/>
    </source>
</evidence>
<dbReference type="Gene3D" id="1.25.40.10">
    <property type="entry name" value="Tetratricopeptide repeat domain"/>
    <property type="match status" value="1"/>
</dbReference>
<evidence type="ECO:0008006" key="4">
    <source>
        <dbReference type="Google" id="ProtNLM"/>
    </source>
</evidence>
<keyword evidence="3" id="KW-1185">Reference proteome</keyword>
<reference evidence="3" key="1">
    <citation type="journal article" date="2019" name="Int. J. Syst. Evol. Microbiol.">
        <title>The Global Catalogue of Microorganisms (GCM) 10K type strain sequencing project: providing services to taxonomists for standard genome sequencing and annotation.</title>
        <authorList>
            <consortium name="The Broad Institute Genomics Platform"/>
            <consortium name="The Broad Institute Genome Sequencing Center for Infectious Disease"/>
            <person name="Wu L."/>
            <person name="Ma J."/>
        </authorList>
    </citation>
    <scope>NUCLEOTIDE SEQUENCE [LARGE SCALE GENOMIC DNA]</scope>
    <source>
        <strain evidence="3">CGMCC 1.12923</strain>
    </source>
</reference>
<organism evidence="2 3">
    <name type="scientific">Lacimicrobium alkaliphilum</name>
    <dbReference type="NCBI Taxonomy" id="1526571"/>
    <lineage>
        <taxon>Bacteria</taxon>
        <taxon>Pseudomonadati</taxon>
        <taxon>Pseudomonadota</taxon>
        <taxon>Gammaproteobacteria</taxon>
        <taxon>Alteromonadales</taxon>
        <taxon>Alteromonadaceae</taxon>
        <taxon>Lacimicrobium</taxon>
    </lineage>
</organism>
<comment type="caution">
    <text evidence="2">The sequence shown here is derived from an EMBL/GenBank/DDBJ whole genome shotgun (WGS) entry which is preliminary data.</text>
</comment>
<gene>
    <name evidence="2" type="ORF">GCM10011357_32970</name>
</gene>
<feature type="chain" id="PRO_5046652982" description="Tetratricopeptide repeat protein" evidence="1">
    <location>
        <begin position="25"/>
        <end position="221"/>
    </location>
</feature>
<sequence length="221" mass="25627">MKFCYGRFSLLILPLLLASSMVSASCFNLEWKRGKPYDYYDNETRVATQGRGKSLLYFVEHYHFTPEVRSLQKGTTTALPGDILFVLNSIPNHPGGLDAYSRYEKRYNNSPTLQNSRNYKKPQFKADCFFERADRVFPGRAETLMVWGIHEFRNNRLDRARSLLQRTIELKPEYIEAHYNLGLVLVDLKLPDIARKHANIAYEAGYPLPGLLNKLDELEKE</sequence>
<dbReference type="EMBL" id="BMGJ01000016">
    <property type="protein sequence ID" value="GGD75342.1"/>
    <property type="molecule type" value="Genomic_DNA"/>
</dbReference>
<proteinExistence type="predicted"/>
<protein>
    <recommendedName>
        <fullName evidence="4">Tetratricopeptide repeat protein</fullName>
    </recommendedName>
</protein>
<evidence type="ECO:0000313" key="3">
    <source>
        <dbReference type="Proteomes" id="UP000614272"/>
    </source>
</evidence>
<dbReference type="PROSITE" id="PS51257">
    <property type="entry name" value="PROKAR_LIPOPROTEIN"/>
    <property type="match status" value="1"/>
</dbReference>